<evidence type="ECO:0000313" key="5">
    <source>
        <dbReference type="Proteomes" id="UP001285855"/>
    </source>
</evidence>
<sequence>MKKITFLIFLLGTILTFGQSLPIDFEDGTTAPQFQFGNLGFGNIVNPDQSGINTSTRVLEVNKPDTADWFAGFGFETPGLPLIDLANGTEFTMKVWAPFAGQSIRFQIQNGLNMEPTYNRDVVINTANTWVEVTFDFSTQPGLTGTEQYPVLVIQPNYDPGCEGGGCSTVGAGNGGIWYIDDIVQVGTVVDPNEDATLSDLTLDGVTVTGFSSNTLTYNVELPNGTLTPPTVAGVATQAGNGSSNVNVTQAPGIPGSATLDVTAPNGVDMQTYTVNFTEAPALPPAAPTPPSVPAISILSDVFTDVTVPQVDVFGGTLTNFDLNTDGNEEARMITGGSGFQFNFFPGNSFIDITPAAFLHLDVYCDNLADNDILRIRLLDTDPGANGANIARYEFSAAQSGTWVSIDLQIPSGMNLNDFGDIDSAGSPVDLSNLSLIQFNTLDLGSTLASKEVYLSNVYFYGGTLSNPEFGLSEFKVFPNPTNNVWNISSANLINDVAVFDILGKQVISLSPNSNEAVIDASSLKTGVYMARIEGVNGSKTIKLVKN</sequence>
<dbReference type="Proteomes" id="UP001285855">
    <property type="component" value="Unassembled WGS sequence"/>
</dbReference>
<keyword evidence="1 2" id="KW-0732">Signal</keyword>
<evidence type="ECO:0000313" key="4">
    <source>
        <dbReference type="EMBL" id="MDY2585791.1"/>
    </source>
</evidence>
<keyword evidence="5" id="KW-1185">Reference proteome</keyword>
<feature type="domain" description="Secretion system C-terminal sorting" evidence="3">
    <location>
        <begin position="477"/>
        <end position="544"/>
    </location>
</feature>
<gene>
    <name evidence="4" type="ORF">SNF14_00445</name>
</gene>
<dbReference type="RefSeq" id="WP_320554178.1">
    <property type="nucleotide sequence ID" value="NZ_JAXDAE010000001.1"/>
</dbReference>
<dbReference type="InterPro" id="IPR026444">
    <property type="entry name" value="Secre_tail"/>
</dbReference>
<evidence type="ECO:0000256" key="1">
    <source>
        <dbReference type="ARBA" id="ARBA00022729"/>
    </source>
</evidence>
<feature type="signal peptide" evidence="2">
    <location>
        <begin position="1"/>
        <end position="22"/>
    </location>
</feature>
<dbReference type="Gene3D" id="2.60.120.260">
    <property type="entry name" value="Galactose-binding domain-like"/>
    <property type="match status" value="1"/>
</dbReference>
<accession>A0ABU5EIT6</accession>
<feature type="chain" id="PRO_5045725894" evidence="2">
    <location>
        <begin position="23"/>
        <end position="547"/>
    </location>
</feature>
<name>A0ABU5EIT6_9FLAO</name>
<dbReference type="Pfam" id="PF18962">
    <property type="entry name" value="Por_Secre_tail"/>
    <property type="match status" value="1"/>
</dbReference>
<dbReference type="NCBIfam" id="TIGR04183">
    <property type="entry name" value="Por_Secre_tail"/>
    <property type="match status" value="1"/>
</dbReference>
<protein>
    <submittedName>
        <fullName evidence="4">T9SS type A sorting domain-containing protein</fullName>
    </submittedName>
</protein>
<comment type="caution">
    <text evidence="4">The sequence shown here is derived from an EMBL/GenBank/DDBJ whole genome shotgun (WGS) entry which is preliminary data.</text>
</comment>
<evidence type="ECO:0000256" key="2">
    <source>
        <dbReference type="SAM" id="SignalP"/>
    </source>
</evidence>
<proteinExistence type="predicted"/>
<evidence type="ECO:0000259" key="3">
    <source>
        <dbReference type="Pfam" id="PF18962"/>
    </source>
</evidence>
<organism evidence="4 5">
    <name type="scientific">Winogradskyella aquimaris</name>
    <dbReference type="NCBI Taxonomy" id="864074"/>
    <lineage>
        <taxon>Bacteria</taxon>
        <taxon>Pseudomonadati</taxon>
        <taxon>Bacteroidota</taxon>
        <taxon>Flavobacteriia</taxon>
        <taxon>Flavobacteriales</taxon>
        <taxon>Flavobacteriaceae</taxon>
        <taxon>Winogradskyella</taxon>
    </lineage>
</organism>
<dbReference type="EMBL" id="JAXDAE010000001">
    <property type="protein sequence ID" value="MDY2585791.1"/>
    <property type="molecule type" value="Genomic_DNA"/>
</dbReference>
<reference evidence="4 5" key="1">
    <citation type="submission" date="2023-11" db="EMBL/GenBank/DDBJ databases">
        <title>Winogradskyella pelagius sp. nov., isolated from coastal sediment.</title>
        <authorList>
            <person name="Li F."/>
        </authorList>
    </citation>
    <scope>NUCLEOTIDE SEQUENCE [LARGE SCALE GENOMIC DNA]</scope>
    <source>
        <strain evidence="4 5">KCTC 23502</strain>
    </source>
</reference>